<dbReference type="PANTHER" id="PTHR30041:SF8">
    <property type="entry name" value="PROTEIN YFFB"/>
    <property type="match status" value="1"/>
</dbReference>
<organism evidence="3 4">
    <name type="scientific">Dinghuibacter silviterrae</name>
    <dbReference type="NCBI Taxonomy" id="1539049"/>
    <lineage>
        <taxon>Bacteria</taxon>
        <taxon>Pseudomonadati</taxon>
        <taxon>Bacteroidota</taxon>
        <taxon>Chitinophagia</taxon>
        <taxon>Chitinophagales</taxon>
        <taxon>Chitinophagaceae</taxon>
        <taxon>Dinghuibacter</taxon>
    </lineage>
</organism>
<dbReference type="RefSeq" id="WP_133992284.1">
    <property type="nucleotide sequence ID" value="NZ_SODV01000001.1"/>
</dbReference>
<dbReference type="AlphaFoldDB" id="A0A4R8DQV0"/>
<proteinExistence type="inferred from homology"/>
<accession>A0A4R8DQV0</accession>
<evidence type="ECO:0000256" key="1">
    <source>
        <dbReference type="ARBA" id="ARBA00007198"/>
    </source>
</evidence>
<reference evidence="3 4" key="1">
    <citation type="submission" date="2019-03" db="EMBL/GenBank/DDBJ databases">
        <title>Genomic Encyclopedia of Type Strains, Phase IV (KMG-IV): sequencing the most valuable type-strain genomes for metagenomic binning, comparative biology and taxonomic classification.</title>
        <authorList>
            <person name="Goeker M."/>
        </authorList>
    </citation>
    <scope>NUCLEOTIDE SEQUENCE [LARGE SCALE GENOMIC DNA]</scope>
    <source>
        <strain evidence="3 4">DSM 100059</strain>
    </source>
</reference>
<evidence type="ECO:0000313" key="4">
    <source>
        <dbReference type="Proteomes" id="UP000294498"/>
    </source>
</evidence>
<dbReference type="PROSITE" id="PS51353">
    <property type="entry name" value="ARSC"/>
    <property type="match status" value="1"/>
</dbReference>
<dbReference type="SUPFAM" id="SSF52833">
    <property type="entry name" value="Thioredoxin-like"/>
    <property type="match status" value="1"/>
</dbReference>
<protein>
    <submittedName>
        <fullName evidence="3">Arsenate reductase</fullName>
    </submittedName>
</protein>
<comment type="caution">
    <text evidence="3">The sequence shown here is derived from an EMBL/GenBank/DDBJ whole genome shotgun (WGS) entry which is preliminary data.</text>
</comment>
<dbReference type="Gene3D" id="3.40.30.10">
    <property type="entry name" value="Glutaredoxin"/>
    <property type="match status" value="1"/>
</dbReference>
<sequence>MTKIYHLSTCSTCQKILAETEAVEKGCRLQDIKTERITPEQLDELRGKAGSYEALFSRRALKYKEWGLKDKDLTETDYRDLILQEYTFLKRPVVIVGDRVFVGSDKKTVELLKTLI</sequence>
<evidence type="ECO:0000256" key="2">
    <source>
        <dbReference type="PROSITE-ProRule" id="PRU01282"/>
    </source>
</evidence>
<dbReference type="Proteomes" id="UP000294498">
    <property type="component" value="Unassembled WGS sequence"/>
</dbReference>
<gene>
    <name evidence="3" type="ORF">EDB95_1557</name>
</gene>
<dbReference type="Pfam" id="PF03960">
    <property type="entry name" value="ArsC"/>
    <property type="match status" value="1"/>
</dbReference>
<dbReference type="InterPro" id="IPR036249">
    <property type="entry name" value="Thioredoxin-like_sf"/>
</dbReference>
<evidence type="ECO:0000313" key="3">
    <source>
        <dbReference type="EMBL" id="TDX00532.1"/>
    </source>
</evidence>
<comment type="similarity">
    <text evidence="1 2">Belongs to the ArsC family.</text>
</comment>
<dbReference type="OrthoDB" id="1120494at2"/>
<dbReference type="InterPro" id="IPR006660">
    <property type="entry name" value="Arsenate_reductase-like"/>
</dbReference>
<keyword evidence="4" id="KW-1185">Reference proteome</keyword>
<dbReference type="PANTHER" id="PTHR30041">
    <property type="entry name" value="ARSENATE REDUCTASE"/>
    <property type="match status" value="1"/>
</dbReference>
<dbReference type="EMBL" id="SODV01000001">
    <property type="protein sequence ID" value="TDX00532.1"/>
    <property type="molecule type" value="Genomic_DNA"/>
</dbReference>
<name>A0A4R8DQV0_9BACT</name>